<dbReference type="SUPFAM" id="SSF56645">
    <property type="entry name" value="Acyl-CoA dehydrogenase NM domain-like"/>
    <property type="match status" value="1"/>
</dbReference>
<name>A0ABX0LM90_9BURK</name>
<dbReference type="PIRSF" id="PIRSF000331">
    <property type="entry name" value="HpaA_HpaB"/>
    <property type="match status" value="1"/>
</dbReference>
<dbReference type="Gene3D" id="2.40.110.10">
    <property type="entry name" value="Butyryl-CoA Dehydrogenase, subunit A, domain 2"/>
    <property type="match status" value="1"/>
</dbReference>
<dbReference type="SUPFAM" id="SSF47203">
    <property type="entry name" value="Acyl-CoA dehydrogenase C-terminal domain-like"/>
    <property type="match status" value="1"/>
</dbReference>
<evidence type="ECO:0000313" key="7">
    <source>
        <dbReference type="Proteomes" id="UP000785613"/>
    </source>
</evidence>
<dbReference type="EMBL" id="VUYU01000004">
    <property type="protein sequence ID" value="NHZ33362.1"/>
    <property type="molecule type" value="Genomic_DNA"/>
</dbReference>
<keyword evidence="1" id="KW-0285">Flavoprotein</keyword>
<dbReference type="PANTHER" id="PTHR36117:SF3">
    <property type="entry name" value="4-HYDROXYPHENYLACETATE 3-MONOOXYGENASE-RELATED"/>
    <property type="match status" value="1"/>
</dbReference>
<dbReference type="InterPro" id="IPR009100">
    <property type="entry name" value="AcylCoA_DH/oxidase_NM_dom_sf"/>
</dbReference>
<dbReference type="Pfam" id="PF11794">
    <property type="entry name" value="HpaB_N"/>
    <property type="match status" value="1"/>
</dbReference>
<dbReference type="Pfam" id="PF03241">
    <property type="entry name" value="HpaB"/>
    <property type="match status" value="1"/>
</dbReference>
<accession>A0ABX0LM90</accession>
<keyword evidence="3" id="KW-0560">Oxidoreductase</keyword>
<proteinExistence type="predicted"/>
<sequence length="501" mass="56115">MEYRHNLHMHKAAGVHSGASFVASLGDEREVWYDGQRVDVRTHPAFAGVLRELGRLYDLQHSDAHHKDMTWTSPQTGHPVSLSYLAPSTPAQFAAKTRNSHLWMEHSHGQLPRIPDFVANVVVGLYDYRHELGKVDPQFARNAENYYLYCREHDIALTHAIGDPQIDRSASLAEHPDNALRIVERRADGVVVRGAKQLATLAPYCHEVMVYLSPAFFMRSAPEYVIWFALPIATPNLRLMCRESQTEHRNSFRHDLSSRYDEQDAMLFFDDVFIPNHRIFLLDDCQAAAAGFARISAWALYVGQIRFYHRLRTFLGVAALASKAIGVKDFREIGDQLGELTSYVEMVRLAIVGLQNELRPTSGGHLAPGVTLALDAFAAQVSARVAQIVRVVCGSGLVMQPSEADLANPVLRPLLERYMGGKDVDVVFKSRLFRLATELVSDRYGMRQELYEMWNRGDIVRNRIALFESYPGRAGIEANIVALLDGASAALQAAHPVPEST</sequence>
<dbReference type="PANTHER" id="PTHR36117">
    <property type="entry name" value="4-HYDROXYPHENYLACETATE 3-MONOOXYGENASE-RELATED"/>
    <property type="match status" value="1"/>
</dbReference>
<protein>
    <submittedName>
        <fullName evidence="6">4-hydroxyphenylacetate 3-hydroxylase</fullName>
    </submittedName>
</protein>
<feature type="domain" description="HpaB/PvcC/4-BUDH C-terminal" evidence="4">
    <location>
        <begin position="298"/>
        <end position="471"/>
    </location>
</feature>
<evidence type="ECO:0000256" key="3">
    <source>
        <dbReference type="ARBA" id="ARBA00023002"/>
    </source>
</evidence>
<evidence type="ECO:0000259" key="4">
    <source>
        <dbReference type="Pfam" id="PF03241"/>
    </source>
</evidence>
<feature type="domain" description="HpaB/PvcC/4-BUDH N-terminal" evidence="5">
    <location>
        <begin position="18"/>
        <end position="281"/>
    </location>
</feature>
<comment type="caution">
    <text evidence="6">The sequence shown here is derived from an EMBL/GenBank/DDBJ whole genome shotgun (WGS) entry which is preliminary data.</text>
</comment>
<dbReference type="InterPro" id="IPR024674">
    <property type="entry name" value="HpaB/PvcC/4-BUDH_N"/>
</dbReference>
<keyword evidence="7" id="KW-1185">Reference proteome</keyword>
<gene>
    <name evidence="6" type="ORF">F0185_07130</name>
</gene>
<keyword evidence="2" id="KW-0274">FAD</keyword>
<reference evidence="6 7" key="1">
    <citation type="submission" date="2019-09" db="EMBL/GenBank/DDBJ databases">
        <title>Taxonomy of Antarctic Massilia spp.: description of Massilia rubra sp. nov., Massilia aquatica sp. nov., Massilia mucilaginosa sp. nov., Massilia frigida sp. nov. isolated from streams, lakes and regoliths.</title>
        <authorList>
            <person name="Holochova P."/>
            <person name="Sedlacek I."/>
            <person name="Kralova S."/>
            <person name="Maslanova I."/>
            <person name="Busse H.-J."/>
            <person name="Stankova E."/>
            <person name="Vrbovska V."/>
            <person name="Kovarovic V."/>
            <person name="Bartak M."/>
            <person name="Svec P."/>
            <person name="Pantucek R."/>
        </authorList>
    </citation>
    <scope>NUCLEOTIDE SEQUENCE [LARGE SCALE GENOMIC DNA]</scope>
    <source>
        <strain evidence="6 7">CCM 8692</strain>
    </source>
</reference>
<dbReference type="Gene3D" id="1.10.3140.10">
    <property type="entry name" value="4-hydroxybutyryl-coa dehydratase, domain 1"/>
    <property type="match status" value="1"/>
</dbReference>
<dbReference type="InterPro" id="IPR024719">
    <property type="entry name" value="HpaB/PvcC/4-BUDH_C"/>
</dbReference>
<dbReference type="InterPro" id="IPR036250">
    <property type="entry name" value="AcylCo_DH-like_C"/>
</dbReference>
<dbReference type="InterPro" id="IPR046373">
    <property type="entry name" value="Acyl-CoA_Oxase/DH_mid-dom_sf"/>
</dbReference>
<evidence type="ECO:0000313" key="6">
    <source>
        <dbReference type="EMBL" id="NHZ33362.1"/>
    </source>
</evidence>
<evidence type="ECO:0000256" key="1">
    <source>
        <dbReference type="ARBA" id="ARBA00022630"/>
    </source>
</evidence>
<dbReference type="Proteomes" id="UP000785613">
    <property type="component" value="Unassembled WGS sequence"/>
</dbReference>
<evidence type="ECO:0000259" key="5">
    <source>
        <dbReference type="Pfam" id="PF11794"/>
    </source>
</evidence>
<dbReference type="Gene3D" id="1.20.140.10">
    <property type="entry name" value="Butyryl-CoA Dehydrogenase, subunit A, domain 3"/>
    <property type="match status" value="1"/>
</dbReference>
<evidence type="ECO:0000256" key="2">
    <source>
        <dbReference type="ARBA" id="ARBA00022827"/>
    </source>
</evidence>
<organism evidence="6 7">
    <name type="scientific">Massilia rubra</name>
    <dbReference type="NCBI Taxonomy" id="2607910"/>
    <lineage>
        <taxon>Bacteria</taxon>
        <taxon>Pseudomonadati</taxon>
        <taxon>Pseudomonadota</taxon>
        <taxon>Betaproteobacteria</taxon>
        <taxon>Burkholderiales</taxon>
        <taxon>Oxalobacteraceae</taxon>
        <taxon>Telluria group</taxon>
        <taxon>Massilia</taxon>
    </lineage>
</organism>
<dbReference type="InterPro" id="IPR004925">
    <property type="entry name" value="HpaB/PvcC/4-BUDH"/>
</dbReference>